<reference evidence="8" key="1">
    <citation type="submission" date="2015-09" db="EMBL/GenBank/DDBJ databases">
        <authorList>
            <consortium name="Pathogen Informatics"/>
        </authorList>
    </citation>
    <scope>NUCLEOTIDE SEQUENCE [LARGE SCALE GENOMIC DNA]</scope>
    <source>
        <strain evidence="8">Lake Konstanz</strain>
    </source>
</reference>
<dbReference type="Pfam" id="PF00271">
    <property type="entry name" value="Helicase_C"/>
    <property type="match status" value="1"/>
</dbReference>
<feature type="compositionally biased region" description="Low complexity" evidence="5">
    <location>
        <begin position="598"/>
        <end position="624"/>
    </location>
</feature>
<keyword evidence="2" id="KW-0378">Hydrolase</keyword>
<feature type="compositionally biased region" description="Polar residues" evidence="5">
    <location>
        <begin position="551"/>
        <end position="560"/>
    </location>
</feature>
<feature type="compositionally biased region" description="Low complexity" evidence="5">
    <location>
        <begin position="1826"/>
        <end position="1844"/>
    </location>
</feature>
<feature type="region of interest" description="Disordered" evidence="5">
    <location>
        <begin position="162"/>
        <end position="195"/>
    </location>
</feature>
<gene>
    <name evidence="7" type="ORF">BSAL_32635</name>
</gene>
<feature type="region of interest" description="Disordered" evidence="5">
    <location>
        <begin position="878"/>
        <end position="908"/>
    </location>
</feature>
<accession>A0A0S4JMW0</accession>
<protein>
    <recommendedName>
        <fullName evidence="6">Helicase C-terminal domain-containing protein</fullName>
    </recommendedName>
</protein>
<feature type="region of interest" description="Disordered" evidence="5">
    <location>
        <begin position="1783"/>
        <end position="1844"/>
    </location>
</feature>
<feature type="compositionally biased region" description="Basic and acidic residues" evidence="5">
    <location>
        <begin position="1720"/>
        <end position="1729"/>
    </location>
</feature>
<dbReference type="Gene3D" id="1.20.120.1080">
    <property type="match status" value="1"/>
</dbReference>
<dbReference type="SMART" id="SM00490">
    <property type="entry name" value="HELICc"/>
    <property type="match status" value="1"/>
</dbReference>
<dbReference type="EMBL" id="CYKH01001940">
    <property type="protein sequence ID" value="CUG91549.1"/>
    <property type="molecule type" value="Genomic_DNA"/>
</dbReference>
<organism evidence="7 8">
    <name type="scientific">Bodo saltans</name>
    <name type="common">Flagellated protozoan</name>
    <dbReference type="NCBI Taxonomy" id="75058"/>
    <lineage>
        <taxon>Eukaryota</taxon>
        <taxon>Discoba</taxon>
        <taxon>Euglenozoa</taxon>
        <taxon>Kinetoplastea</taxon>
        <taxon>Metakinetoplastina</taxon>
        <taxon>Eubodonida</taxon>
        <taxon>Bodonidae</taxon>
        <taxon>Bodo</taxon>
    </lineage>
</organism>
<feature type="region of interest" description="Disordered" evidence="5">
    <location>
        <begin position="1"/>
        <end position="50"/>
    </location>
</feature>
<feature type="compositionally biased region" description="Low complexity" evidence="5">
    <location>
        <begin position="535"/>
        <end position="550"/>
    </location>
</feature>
<feature type="domain" description="Helicase C-terminal" evidence="6">
    <location>
        <begin position="910"/>
        <end position="1106"/>
    </location>
</feature>
<dbReference type="GO" id="GO:0005524">
    <property type="term" value="F:ATP binding"/>
    <property type="evidence" value="ECO:0007669"/>
    <property type="project" value="UniProtKB-KW"/>
</dbReference>
<dbReference type="PANTHER" id="PTHR18934:SF99">
    <property type="entry name" value="ATP-DEPENDENT RNA HELICASE DHX37-RELATED"/>
    <property type="match status" value="1"/>
</dbReference>
<evidence type="ECO:0000313" key="7">
    <source>
        <dbReference type="EMBL" id="CUG91549.1"/>
    </source>
</evidence>
<feature type="region of interest" description="Disordered" evidence="5">
    <location>
        <begin position="71"/>
        <end position="134"/>
    </location>
</feature>
<dbReference type="InterPro" id="IPR001650">
    <property type="entry name" value="Helicase_C-like"/>
</dbReference>
<feature type="compositionally biased region" description="Polar residues" evidence="5">
    <location>
        <begin position="31"/>
        <end position="42"/>
    </location>
</feature>
<feature type="compositionally biased region" description="Low complexity" evidence="5">
    <location>
        <begin position="417"/>
        <end position="426"/>
    </location>
</feature>
<feature type="compositionally biased region" description="Low complexity" evidence="5">
    <location>
        <begin position="749"/>
        <end position="768"/>
    </location>
</feature>
<dbReference type="OrthoDB" id="273795at2759"/>
<evidence type="ECO:0000256" key="2">
    <source>
        <dbReference type="ARBA" id="ARBA00022801"/>
    </source>
</evidence>
<keyword evidence="3" id="KW-0347">Helicase</keyword>
<evidence type="ECO:0000256" key="4">
    <source>
        <dbReference type="ARBA" id="ARBA00022840"/>
    </source>
</evidence>
<evidence type="ECO:0000259" key="6">
    <source>
        <dbReference type="PROSITE" id="PS51194"/>
    </source>
</evidence>
<feature type="compositionally biased region" description="Low complexity" evidence="5">
    <location>
        <begin position="101"/>
        <end position="121"/>
    </location>
</feature>
<feature type="region of interest" description="Disordered" evidence="5">
    <location>
        <begin position="1940"/>
        <end position="1959"/>
    </location>
</feature>
<feature type="region of interest" description="Disordered" evidence="5">
    <location>
        <begin position="744"/>
        <end position="774"/>
    </location>
</feature>
<feature type="region of interest" description="Disordered" evidence="5">
    <location>
        <begin position="1703"/>
        <end position="1738"/>
    </location>
</feature>
<dbReference type="VEuPathDB" id="TriTrypDB:BSAL_32635"/>
<dbReference type="InterPro" id="IPR014001">
    <property type="entry name" value="Helicase_ATP-bd"/>
</dbReference>
<dbReference type="InterPro" id="IPR027417">
    <property type="entry name" value="P-loop_NTPase"/>
</dbReference>
<dbReference type="SUPFAM" id="SSF52540">
    <property type="entry name" value="P-loop containing nucleoside triphosphate hydrolases"/>
    <property type="match status" value="1"/>
</dbReference>
<feature type="region of interest" description="Disordered" evidence="5">
    <location>
        <begin position="535"/>
        <end position="561"/>
    </location>
</feature>
<feature type="compositionally biased region" description="Acidic residues" evidence="5">
    <location>
        <begin position="892"/>
        <end position="908"/>
    </location>
</feature>
<dbReference type="SMART" id="SM00487">
    <property type="entry name" value="DEXDc"/>
    <property type="match status" value="1"/>
</dbReference>
<keyword evidence="4" id="KW-0067">ATP-binding</keyword>
<dbReference type="PANTHER" id="PTHR18934">
    <property type="entry name" value="ATP-DEPENDENT RNA HELICASE"/>
    <property type="match status" value="1"/>
</dbReference>
<dbReference type="GO" id="GO:0003723">
    <property type="term" value="F:RNA binding"/>
    <property type="evidence" value="ECO:0007669"/>
    <property type="project" value="TreeGrafter"/>
</dbReference>
<feature type="compositionally biased region" description="Basic and acidic residues" evidence="5">
    <location>
        <begin position="1946"/>
        <end position="1959"/>
    </location>
</feature>
<keyword evidence="1" id="KW-0547">Nucleotide-binding</keyword>
<sequence>MLRTSRQSLRIGAVGGLRPPTSTKPGAGVSAPQQTTEVQSEGPNKHKKTPSIISLMATASRRTAAAAAAANLGSRGSVHRNTVISHSVTGENRARRPIDNPPSTSTTESASQQSPSSSQRSSTDEAGATRRSLLPLARKLHRNVLSKRIHWHHMEQLLATTTDNDVSRSPPHPPAAEGSAHHPPPSVLQHRKKKEAAKQFLAATIAPLPAIPRSHHIDQILVAAANASLSATQAAQCNESRAGDSEASNGGEEPIVRFQVTGATGCGKSVVVPLKMADHHWRQLQLRLEATFPELLLVPPGGDAAMKEEVVEVEASNNSKMRSTASPPPSPHLLFDTSSREMFVQAFARESRVRIVVAQPTRIACVQLATFLQTVLDALSVLAMGEHEELDESNAFYLRPAPPPPLPQGDASLRSSPPQQLPAAPQQHHRGRHQLHSVSSLRRVGYAVANDVRVTPGAEIVFATPQYLLNTLTMPRSRGRDGAAPTQARKSFLENPTDIILDEVHRRDMFTDLLLLWCRRCIGITTGIGSRTDLPSTTTPLTSMSLSHTSQEVSCDQPPTSKFHRQRLRSIVVMSATSNTSLLARYLDIPESHSVQLSPGSPTVAPPTASSSSSHQQQDHQASAMVSVHPIHVTFTDTLHHALSKDWKSLFPPWGPAAVQRSGTNADGDDTVVPINAPINTTMQYDQKNRLRFAAGANSERRGGGSGVNLPWIQVAEALMQTEFFEAAYQSISGIQRWSLSADDNKRNTTTTTSSQSSDETSTSSAETEGGGLVGLRVPDLHRGAHRIAMLAIMLAGLPPAFPTAGYSPKQQHRTFDAVVSSSRSADLDEEDRILVFVPGLTEMISFTKALHRIASTITANDAAFRLQSVDTRSLGVVEEGKTRQKRRLGSDGDDDGESTSATSEDDDVSATSLIAVGHCKVHVTLLHSSALGEVSRQLEALPRGANKGRHTPAMGHMIGAYRGRLSVDRDTVDETRARRFNRESKVRGFHEFEKSVEGSFRSCRLILATSVAESSLTMPGLRAVIDCGQERSVCADPTTGGIIISTQHTNASSLLQRRGRVGRTSPGVAIHLMTESTARRLSEHEAPEALRGSPARLVLLAKLYFGRHGPAWRPAHTPHVLPTADVERQEVTKVQQERRPSTYSDILAELPSPPSLLTCALGADELVTHRLSYLHKSMAAADSAAAPAAAVSGNNEHSSLPVELKEAHQHLEHGILTRRGVFFASFPLEMRWATLVYYGGVFGVLHDALMLACVLSVPNLFLPLSAANNAMQTSAKRKDRGNIAAAAGGADGKQHESHHDATTPTTTTTVSREQLADEAEFAEAQSTVVSLIEMLTAQHSFFRSSSSSTTSQPAALPMDVISEPLMLLQIMRHRYSNIRLHRDIVAFEKSLGLNSAAFVAVDHAVAMCSQRIMDLSTLPTNPEPAAVVGVEDEGDAVDTSLSPSASIPKEWSHGARSLESYRMLDQLRSAALDRLSATTATVLAAYTPPTETTSRDAQVMASRLLAAFVAAFPTNILRAEEVPLPRRISQRLQWNTDVVQTAQQGASVARTDGSGGNKASSVAAGDCPFEDEATRCAASAPDGLLAPRVLTIQERAALHPTTAATATFASSAPSQDVCLLPLRKGTTHWIHNNLNTINNEDGNASSRRGEDGIFLPSAAATIARTVADALKEECFVSTRWPRGAQPCGADVFPQHSQVLMSFQQRHSATTTTSEEEATHDDGEGRGDAHSSSTSSPAIVFPPLGMSVLHSALRQGIFHSTTFVPKSIAMKLLRQDLFHTNRSPRKVNRRGGNEEDEEVNVEGKTPAVSAVPTSWQRQTLDERKGPTAGAATSASTTPQAAPMAQPGRITIVRDLSTDAPLTVTLPHADRRLGDDVLDVEALVTLGWWDMLPKSWFIAPTTTNDEKTFRNATTPAAADAAVSLGNIATASSYTLQDGVTIQTPDKASPHDTRRHAADDHVSSFSSGYETHIEIGVAEPTSRVIVPGEVRWVAVVPSLADTSSSTSSPFMGASRFFSRCPVCQMNLRSPHSTYNNINKALRSEPHEIWEAHKNSVNHLAALAKLVRDASKYKLKYSSFLQSVLGERAAATTINATGVVQQEDTIRTTRSSFFTLHRVALPTTSALSLLQIRNVTSEKAGTPRLAHPTDHNTARRPAHVSSFIHGTSGHLGVAATLIRHNIYQLPTSTTAGVPATTTQQTPNGNMTAQHLWVMSLKSNAFDILRGLVVAASARNTVSILTDVAHKYVYAVSIGTCGVYGLATPLHRKQLEKLVGLYQTGSETGAGKLLRAGQVMAAEPVPAAAAAAAAAAHSEDALAPGGSIASPIHWCTLSTSCPHCTFVAASDVDGFDAARVNVHDLPIRVADMRVGSMILLSLHRLLDMRIRRTSLQSFTEELLHLLTKCEEAELGEGAVSITGGPLGGLCAGDALAFFLRKRGETLQDVLTSLGCVFHVGDVGGDAMVRFYVPPMIASLLPSPQLPKLLKQLSASSRLGAGRGMLSFEAGSGFTF</sequence>
<keyword evidence="8" id="KW-1185">Reference proteome</keyword>
<feature type="compositionally biased region" description="Basic and acidic residues" evidence="5">
    <location>
        <begin position="1293"/>
        <end position="1302"/>
    </location>
</feature>
<proteinExistence type="predicted"/>
<feature type="compositionally biased region" description="Polar residues" evidence="5">
    <location>
        <begin position="79"/>
        <end position="90"/>
    </location>
</feature>
<dbReference type="GO" id="GO:0016787">
    <property type="term" value="F:hydrolase activity"/>
    <property type="evidence" value="ECO:0007669"/>
    <property type="project" value="UniProtKB-KW"/>
</dbReference>
<dbReference type="GO" id="GO:0004386">
    <property type="term" value="F:helicase activity"/>
    <property type="evidence" value="ECO:0007669"/>
    <property type="project" value="UniProtKB-KW"/>
</dbReference>
<dbReference type="Gene3D" id="3.40.50.300">
    <property type="entry name" value="P-loop containing nucleotide triphosphate hydrolases"/>
    <property type="match status" value="2"/>
</dbReference>
<feature type="region of interest" description="Disordered" evidence="5">
    <location>
        <begin position="594"/>
        <end position="624"/>
    </location>
</feature>
<evidence type="ECO:0000256" key="3">
    <source>
        <dbReference type="ARBA" id="ARBA00022806"/>
    </source>
</evidence>
<dbReference type="Proteomes" id="UP000051952">
    <property type="component" value="Unassembled WGS sequence"/>
</dbReference>
<dbReference type="PROSITE" id="PS51194">
    <property type="entry name" value="HELICASE_CTER"/>
    <property type="match status" value="1"/>
</dbReference>
<evidence type="ECO:0000256" key="1">
    <source>
        <dbReference type="ARBA" id="ARBA00022741"/>
    </source>
</evidence>
<evidence type="ECO:0000256" key="5">
    <source>
        <dbReference type="SAM" id="MobiDB-lite"/>
    </source>
</evidence>
<feature type="region of interest" description="Disordered" evidence="5">
    <location>
        <begin position="396"/>
        <end position="435"/>
    </location>
</feature>
<feature type="region of interest" description="Disordered" evidence="5">
    <location>
        <begin position="1287"/>
        <end position="1313"/>
    </location>
</feature>
<evidence type="ECO:0000313" key="8">
    <source>
        <dbReference type="Proteomes" id="UP000051952"/>
    </source>
</evidence>
<name>A0A0S4JMW0_BODSA</name>